<name>A0A386AYU8_9CHLO</name>
<dbReference type="GO" id="GO:0015986">
    <property type="term" value="P:proton motive force-driven ATP synthesis"/>
    <property type="evidence" value="ECO:0007669"/>
    <property type="project" value="InterPro"/>
</dbReference>
<keyword evidence="3 10" id="KW-0138">CF(0)</keyword>
<keyword evidence="11" id="KW-0150">Chloroplast</keyword>
<comment type="function">
    <text evidence="9">F(1)F(0) ATP synthase produces ATP from ADP in the presence of a proton or sodium gradient. F-type ATPases consist of two structural domains, F(1) containing the extramembraneous catalytic core and F(0) containing the membrane proton channel, linked together by a central stalk and a peripheral stalk. During catalysis, ATP synthesis in the catalytic domain of F(1) is coupled via a rotary mechanism of the central stalk subunits to proton translocation.</text>
</comment>
<gene>
    <name evidence="11" type="primary">atpF</name>
</gene>
<comment type="subcellular location">
    <subcellularLocation>
        <location evidence="1">Membrane</location>
        <topology evidence="1">Single-pass membrane protein</topology>
    </subcellularLocation>
</comment>
<reference evidence="11" key="2">
    <citation type="journal article" date="2019" name="Mol. Phylogenet. Evol.">
        <title>Reassessment of the classification of bryopsidales (chlorophyta) based on chloroplast phylogenomic analyses.</title>
        <authorList>
            <person name="Cremen M.C."/>
            <person name="Leliaert F."/>
            <person name="West J."/>
            <person name="Lam D.W."/>
            <person name="Shimada S."/>
            <person name="Lopez-Bautista J.M."/>
            <person name="Verbruggen H."/>
        </authorList>
    </citation>
    <scope>NUCLEOTIDE SEQUENCE</scope>
</reference>
<evidence type="ECO:0000256" key="7">
    <source>
        <dbReference type="ARBA" id="ARBA00023065"/>
    </source>
</evidence>
<evidence type="ECO:0000256" key="4">
    <source>
        <dbReference type="ARBA" id="ARBA00022692"/>
    </source>
</evidence>
<evidence type="ECO:0000256" key="1">
    <source>
        <dbReference type="ARBA" id="ARBA00004167"/>
    </source>
</evidence>
<dbReference type="GO" id="GO:0015078">
    <property type="term" value="F:proton transmembrane transporter activity"/>
    <property type="evidence" value="ECO:0007669"/>
    <property type="project" value="InterPro"/>
</dbReference>
<keyword evidence="5 10" id="KW-0375">Hydrogen ion transport</keyword>
<reference evidence="11" key="1">
    <citation type="submission" date="2018-07" db="EMBL/GenBank/DDBJ databases">
        <authorList>
            <person name="Quirk P.G."/>
            <person name="Krulwich T.A."/>
        </authorList>
    </citation>
    <scope>NUCLEOTIDE SEQUENCE</scope>
</reference>
<evidence type="ECO:0000256" key="5">
    <source>
        <dbReference type="ARBA" id="ARBA00022781"/>
    </source>
</evidence>
<dbReference type="InterPro" id="IPR002146">
    <property type="entry name" value="ATP_synth_b/b'su_bac/chlpt"/>
</dbReference>
<keyword evidence="4 10" id="KW-0812">Transmembrane</keyword>
<evidence type="ECO:0000256" key="9">
    <source>
        <dbReference type="ARBA" id="ARBA00025198"/>
    </source>
</evidence>
<evidence type="ECO:0000313" key="11">
    <source>
        <dbReference type="EMBL" id="AYC64618.1"/>
    </source>
</evidence>
<keyword evidence="6" id="KW-1133">Transmembrane helix</keyword>
<proteinExistence type="inferred from homology"/>
<keyword evidence="8" id="KW-0472">Membrane</keyword>
<comment type="similarity">
    <text evidence="10">Belongs to the ATPase B chain family.</text>
</comment>
<protein>
    <submittedName>
        <fullName evidence="11">ATP synthase CF0 subunit I</fullName>
    </submittedName>
</protein>
<accession>A0A386AYU8</accession>
<evidence type="ECO:0000256" key="6">
    <source>
        <dbReference type="ARBA" id="ARBA00022989"/>
    </source>
</evidence>
<dbReference type="Pfam" id="PF00430">
    <property type="entry name" value="ATP-synt_B"/>
    <property type="match status" value="1"/>
</dbReference>
<evidence type="ECO:0000256" key="8">
    <source>
        <dbReference type="ARBA" id="ARBA00023136"/>
    </source>
</evidence>
<sequence>MKTGESRLIFLKQILLILSKRQESIFSNLQQANQRALEMEQIFLEAQKKFEKAQEVSQQIGKQTEESIKKQEKQSQNQISTDLQRLKESTITTIYNQQQKIQKQLAKRAIDFAIIKVEQTFQKGFTQNLQKSINTATLFKFTSL</sequence>
<dbReference type="CDD" id="cd06503">
    <property type="entry name" value="ATP-synt_Fo_b"/>
    <property type="match status" value="1"/>
</dbReference>
<organism evidence="11">
    <name type="scientific">Halimeda minima</name>
    <dbReference type="NCBI Taxonomy" id="170427"/>
    <lineage>
        <taxon>Eukaryota</taxon>
        <taxon>Viridiplantae</taxon>
        <taxon>Chlorophyta</taxon>
        <taxon>core chlorophytes</taxon>
        <taxon>Ulvophyceae</taxon>
        <taxon>TCBD clade</taxon>
        <taxon>Bryopsidales</taxon>
        <taxon>Halimedineae</taxon>
        <taxon>Halimedaceae</taxon>
        <taxon>Halimedeae</taxon>
        <taxon>Halimeda</taxon>
    </lineage>
</organism>
<keyword evidence="2 10" id="KW-0813">Transport</keyword>
<keyword evidence="7 10" id="KW-0406">Ion transport</keyword>
<geneLocation type="chloroplast" evidence="11"/>
<keyword evidence="11" id="KW-0934">Plastid</keyword>
<dbReference type="AlphaFoldDB" id="A0A386AYU8"/>
<dbReference type="EMBL" id="MH591101">
    <property type="protein sequence ID" value="AYC64618.1"/>
    <property type="molecule type" value="Genomic_DNA"/>
</dbReference>
<evidence type="ECO:0000256" key="3">
    <source>
        <dbReference type="ARBA" id="ARBA00022547"/>
    </source>
</evidence>
<evidence type="ECO:0000256" key="10">
    <source>
        <dbReference type="RuleBase" id="RU003848"/>
    </source>
</evidence>
<dbReference type="GO" id="GO:0045259">
    <property type="term" value="C:proton-transporting ATP synthase complex"/>
    <property type="evidence" value="ECO:0007669"/>
    <property type="project" value="UniProtKB-KW"/>
</dbReference>
<evidence type="ECO:0000256" key="2">
    <source>
        <dbReference type="ARBA" id="ARBA00022448"/>
    </source>
</evidence>